<dbReference type="Proteomes" id="UP000886723">
    <property type="component" value="Unassembled WGS sequence"/>
</dbReference>
<dbReference type="EMBL" id="DVON01000152">
    <property type="protein sequence ID" value="HIV12830.1"/>
    <property type="molecule type" value="Genomic_DNA"/>
</dbReference>
<accession>A0A9D1NVM2</accession>
<name>A0A9D1NVM2_9FIRM</name>
<reference evidence="1" key="1">
    <citation type="submission" date="2020-10" db="EMBL/GenBank/DDBJ databases">
        <authorList>
            <person name="Gilroy R."/>
        </authorList>
    </citation>
    <scope>NUCLEOTIDE SEQUENCE</scope>
    <source>
        <strain evidence="1">ChiBcec2-4451</strain>
    </source>
</reference>
<organism evidence="1 2">
    <name type="scientific">Candidatus Pullilachnospira stercoravium</name>
    <dbReference type="NCBI Taxonomy" id="2840913"/>
    <lineage>
        <taxon>Bacteria</taxon>
        <taxon>Bacillati</taxon>
        <taxon>Bacillota</taxon>
        <taxon>Clostridia</taxon>
        <taxon>Lachnospirales</taxon>
        <taxon>Lachnospiraceae</taxon>
        <taxon>Lachnospiraceae incertae sedis</taxon>
        <taxon>Candidatus Pullilachnospira</taxon>
    </lineage>
</organism>
<dbReference type="AlphaFoldDB" id="A0A9D1NVM2"/>
<protein>
    <submittedName>
        <fullName evidence="1">Sigma-70 family RNA polymerase sigma factor</fullName>
    </submittedName>
</protein>
<reference evidence="1" key="2">
    <citation type="journal article" date="2021" name="PeerJ">
        <title>Extensive microbial diversity within the chicken gut microbiome revealed by metagenomics and culture.</title>
        <authorList>
            <person name="Gilroy R."/>
            <person name="Ravi A."/>
            <person name="Getino M."/>
            <person name="Pursley I."/>
            <person name="Horton D.L."/>
            <person name="Alikhan N.F."/>
            <person name="Baker D."/>
            <person name="Gharbi K."/>
            <person name="Hall N."/>
            <person name="Watson M."/>
            <person name="Adriaenssens E.M."/>
            <person name="Foster-Nyarko E."/>
            <person name="Jarju S."/>
            <person name="Secka A."/>
            <person name="Antonio M."/>
            <person name="Oren A."/>
            <person name="Chaudhuri R.R."/>
            <person name="La Ragione R."/>
            <person name="Hildebrand F."/>
            <person name="Pallen M.J."/>
        </authorList>
    </citation>
    <scope>NUCLEOTIDE SEQUENCE</scope>
    <source>
        <strain evidence="1">ChiBcec2-4451</strain>
    </source>
</reference>
<sequence>MFNAALFEGRSVLRPEELVEMDTDVSSLLKTGEYAETVQKILDVVKKSARGVDFVILGLENQQHVHYGMPLRILLGDAFGYLKEYQETARKNKKEGRWDSKEEFLSGFRREDRLHPMVTICIYYGEDAWDGPRKLTDMLKIPEELRDVVNDYPMNLIQVRDSGHLRFQVPDVQTVFEVCRNIYRRDYEKLSEVYGDKEIDAELGVVIGTITESQGIVSQALESRGGRMNMCTALEELERKGMEKGMKTGKILARYEDGMSPEEIARKMGLTVEQVEKILEENGMLTMV</sequence>
<comment type="caution">
    <text evidence="1">The sequence shown here is derived from an EMBL/GenBank/DDBJ whole genome shotgun (WGS) entry which is preliminary data.</text>
</comment>
<gene>
    <name evidence="1" type="ORF">IAA63_06795</name>
</gene>
<proteinExistence type="predicted"/>
<evidence type="ECO:0000313" key="1">
    <source>
        <dbReference type="EMBL" id="HIV12830.1"/>
    </source>
</evidence>
<evidence type="ECO:0000313" key="2">
    <source>
        <dbReference type="Proteomes" id="UP000886723"/>
    </source>
</evidence>